<organism evidence="2 3">
    <name type="scientific">Simiduia curdlanivorans</name>
    <dbReference type="NCBI Taxonomy" id="1492769"/>
    <lineage>
        <taxon>Bacteria</taxon>
        <taxon>Pseudomonadati</taxon>
        <taxon>Pseudomonadota</taxon>
        <taxon>Gammaproteobacteria</taxon>
        <taxon>Cellvibrionales</taxon>
        <taxon>Cellvibrionaceae</taxon>
        <taxon>Simiduia</taxon>
    </lineage>
</organism>
<name>A0ABV8V463_9GAMM</name>
<accession>A0ABV8V463</accession>
<proteinExistence type="predicted"/>
<reference evidence="3" key="1">
    <citation type="journal article" date="2019" name="Int. J. Syst. Evol. Microbiol.">
        <title>The Global Catalogue of Microorganisms (GCM) 10K type strain sequencing project: providing services to taxonomists for standard genome sequencing and annotation.</title>
        <authorList>
            <consortium name="The Broad Institute Genomics Platform"/>
            <consortium name="The Broad Institute Genome Sequencing Center for Infectious Disease"/>
            <person name="Wu L."/>
            <person name="Ma J."/>
        </authorList>
    </citation>
    <scope>NUCLEOTIDE SEQUENCE [LARGE SCALE GENOMIC DNA]</scope>
    <source>
        <strain evidence="3">CECT 8570</strain>
    </source>
</reference>
<feature type="signal peptide" evidence="1">
    <location>
        <begin position="1"/>
        <end position="30"/>
    </location>
</feature>
<gene>
    <name evidence="2" type="ORF">ACFOX3_05815</name>
</gene>
<dbReference type="Proteomes" id="UP001595840">
    <property type="component" value="Unassembled WGS sequence"/>
</dbReference>
<sequence>MQMPSLFRPKFEHLLFTGVILALSSLPSFANQCLTIQCDCAALTSAGDKLACEKQQLSLETDCKATGNLTGYCQIAGLNASPLPFSLYDLPPQFTTEDDVEKSLALLESMYWSAQEDLKSADNYQNKSAYGNSLTVYKNLSATLDRAYGISRQAYDGWRALDEKGEADDVAEAGYEKLQEWGELLYITARGLWADRAETDPKLQKKRLVLAMNVLRYAGNAFQQAAELASLTKDYPEAARAWESAAETSVVMISWREQTRSKAQYINYYRQQGVASWYRAALYWDKDEEPEPATEARLQAERLQQTAVVSAQ</sequence>
<keyword evidence="3" id="KW-1185">Reference proteome</keyword>
<dbReference type="RefSeq" id="WP_290263819.1">
    <property type="nucleotide sequence ID" value="NZ_JAUFQG010000006.1"/>
</dbReference>
<evidence type="ECO:0000313" key="3">
    <source>
        <dbReference type="Proteomes" id="UP001595840"/>
    </source>
</evidence>
<comment type="caution">
    <text evidence="2">The sequence shown here is derived from an EMBL/GenBank/DDBJ whole genome shotgun (WGS) entry which is preliminary data.</text>
</comment>
<evidence type="ECO:0000256" key="1">
    <source>
        <dbReference type="SAM" id="SignalP"/>
    </source>
</evidence>
<protein>
    <submittedName>
        <fullName evidence="2">Uncharacterized protein</fullName>
    </submittedName>
</protein>
<dbReference type="EMBL" id="JBHSCX010000004">
    <property type="protein sequence ID" value="MFC4361809.1"/>
    <property type="molecule type" value="Genomic_DNA"/>
</dbReference>
<keyword evidence="1" id="KW-0732">Signal</keyword>
<evidence type="ECO:0000313" key="2">
    <source>
        <dbReference type="EMBL" id="MFC4361809.1"/>
    </source>
</evidence>
<feature type="chain" id="PRO_5047067545" evidence="1">
    <location>
        <begin position="31"/>
        <end position="312"/>
    </location>
</feature>